<keyword evidence="4" id="KW-0560">Oxidoreductase</keyword>
<sequence>MKISNASVAVGGLVEDVDLAHVTDDQFAELRDAFHQHGALFFRNQSLTPEQHIAFAERWGDIDINRFFTPVEGYPQIAKVLKEPDQQMNIGGGWHTDHSYDEIPAMGSVLYALEIPPTGGDTLFAGMAAAYDALDDEMKERVDGLNARHGNAHIFGKDSDYQKKFGGRFGNTESAVQEAVHPVVLEHPETGVKGLYVNPGFTLGIEGMAPEESGELLATLYAHIMQPQFHFRFQWSEGALAMWDNRSTWHYALNDYQGHRRYLNRITVAGVPLH</sequence>
<protein>
    <submittedName>
        <fullName evidence="7">Taurine dioxygenase</fullName>
    </submittedName>
</protein>
<dbReference type="AlphaFoldDB" id="A0A1N6CS36"/>
<dbReference type="GO" id="GO:0046872">
    <property type="term" value="F:metal ion binding"/>
    <property type="evidence" value="ECO:0007669"/>
    <property type="project" value="UniProtKB-KW"/>
</dbReference>
<dbReference type="SUPFAM" id="SSF51197">
    <property type="entry name" value="Clavaminate synthase-like"/>
    <property type="match status" value="1"/>
</dbReference>
<name>A0A1N6CS36_9SPHN</name>
<proteinExistence type="inferred from homology"/>
<dbReference type="OrthoDB" id="7209371at2"/>
<dbReference type="Pfam" id="PF02668">
    <property type="entry name" value="TauD"/>
    <property type="match status" value="1"/>
</dbReference>
<evidence type="ECO:0000256" key="3">
    <source>
        <dbReference type="ARBA" id="ARBA00022964"/>
    </source>
</evidence>
<dbReference type="PANTHER" id="PTHR30468">
    <property type="entry name" value="ALPHA-KETOGLUTARATE-DEPENDENT SULFONATE DIOXYGENASE"/>
    <property type="match status" value="1"/>
</dbReference>
<evidence type="ECO:0000256" key="5">
    <source>
        <dbReference type="ARBA" id="ARBA00023004"/>
    </source>
</evidence>
<evidence type="ECO:0000256" key="4">
    <source>
        <dbReference type="ARBA" id="ARBA00023002"/>
    </source>
</evidence>
<evidence type="ECO:0000313" key="7">
    <source>
        <dbReference type="EMBL" id="SIN61360.1"/>
    </source>
</evidence>
<dbReference type="GO" id="GO:0000908">
    <property type="term" value="F:taurine dioxygenase activity"/>
    <property type="evidence" value="ECO:0007669"/>
    <property type="project" value="TreeGrafter"/>
</dbReference>
<dbReference type="Gene3D" id="3.60.130.10">
    <property type="entry name" value="Clavaminate synthase-like"/>
    <property type="match status" value="1"/>
</dbReference>
<dbReference type="GO" id="GO:0005737">
    <property type="term" value="C:cytoplasm"/>
    <property type="evidence" value="ECO:0007669"/>
    <property type="project" value="TreeGrafter"/>
</dbReference>
<feature type="domain" description="TauD/TfdA-like" evidence="6">
    <location>
        <begin position="15"/>
        <end position="267"/>
    </location>
</feature>
<comment type="similarity">
    <text evidence="1">Belongs to the TfdA dioxygenase family.</text>
</comment>
<reference evidence="8" key="1">
    <citation type="submission" date="2016-11" db="EMBL/GenBank/DDBJ databases">
        <authorList>
            <person name="Varghese N."/>
            <person name="Submissions S."/>
        </authorList>
    </citation>
    <scope>NUCLEOTIDE SEQUENCE [LARGE SCALE GENOMIC DNA]</scope>
    <source>
        <strain evidence="8">DSM 22363</strain>
    </source>
</reference>
<keyword evidence="3 7" id="KW-0223">Dioxygenase</keyword>
<keyword evidence="2" id="KW-0479">Metal-binding</keyword>
<dbReference type="STRING" id="1123272.SAMN02745824_0867"/>
<evidence type="ECO:0000256" key="1">
    <source>
        <dbReference type="ARBA" id="ARBA00005896"/>
    </source>
</evidence>
<dbReference type="InterPro" id="IPR003819">
    <property type="entry name" value="TauD/TfdA-like"/>
</dbReference>
<evidence type="ECO:0000259" key="6">
    <source>
        <dbReference type="Pfam" id="PF02668"/>
    </source>
</evidence>
<organism evidence="7 8">
    <name type="scientific">Parasphingorhabdus marina DSM 22363</name>
    <dbReference type="NCBI Taxonomy" id="1123272"/>
    <lineage>
        <taxon>Bacteria</taxon>
        <taxon>Pseudomonadati</taxon>
        <taxon>Pseudomonadota</taxon>
        <taxon>Alphaproteobacteria</taxon>
        <taxon>Sphingomonadales</taxon>
        <taxon>Sphingomonadaceae</taxon>
        <taxon>Parasphingorhabdus</taxon>
    </lineage>
</organism>
<dbReference type="GO" id="GO:0006790">
    <property type="term" value="P:sulfur compound metabolic process"/>
    <property type="evidence" value="ECO:0007669"/>
    <property type="project" value="TreeGrafter"/>
</dbReference>
<dbReference type="RefSeq" id="WP_074203879.1">
    <property type="nucleotide sequence ID" value="NZ_FSQW01000001.1"/>
</dbReference>
<dbReference type="EMBL" id="FSQW01000001">
    <property type="protein sequence ID" value="SIN61360.1"/>
    <property type="molecule type" value="Genomic_DNA"/>
</dbReference>
<keyword evidence="8" id="KW-1185">Reference proteome</keyword>
<evidence type="ECO:0000256" key="2">
    <source>
        <dbReference type="ARBA" id="ARBA00022723"/>
    </source>
</evidence>
<dbReference type="Proteomes" id="UP000185192">
    <property type="component" value="Unassembled WGS sequence"/>
</dbReference>
<keyword evidence="5" id="KW-0408">Iron</keyword>
<evidence type="ECO:0000313" key="8">
    <source>
        <dbReference type="Proteomes" id="UP000185192"/>
    </source>
</evidence>
<gene>
    <name evidence="7" type="ORF">SAMN02745824_0867</name>
</gene>
<dbReference type="InterPro" id="IPR042098">
    <property type="entry name" value="TauD-like_sf"/>
</dbReference>
<dbReference type="PANTHER" id="PTHR30468:SF1">
    <property type="entry name" value="ALPHA-KETOGLUTARATE-DEPENDENT SULFONATE DIOXYGENASE"/>
    <property type="match status" value="1"/>
</dbReference>
<accession>A0A1N6CS36</accession>
<dbReference type="InterPro" id="IPR051323">
    <property type="entry name" value="AtsK-like"/>
</dbReference>